<name>A0ABR1IJ53_9HYPO</name>
<evidence type="ECO:0000259" key="1">
    <source>
        <dbReference type="PROSITE" id="PS50280"/>
    </source>
</evidence>
<dbReference type="InterPro" id="IPR046341">
    <property type="entry name" value="SET_dom_sf"/>
</dbReference>
<dbReference type="Proteomes" id="UP001498421">
    <property type="component" value="Unassembled WGS sequence"/>
</dbReference>
<organism evidence="2 3">
    <name type="scientific">Neonectria magnoliae</name>
    <dbReference type="NCBI Taxonomy" id="2732573"/>
    <lineage>
        <taxon>Eukaryota</taxon>
        <taxon>Fungi</taxon>
        <taxon>Dikarya</taxon>
        <taxon>Ascomycota</taxon>
        <taxon>Pezizomycotina</taxon>
        <taxon>Sordariomycetes</taxon>
        <taxon>Hypocreomycetidae</taxon>
        <taxon>Hypocreales</taxon>
        <taxon>Nectriaceae</taxon>
        <taxon>Neonectria</taxon>
    </lineage>
</organism>
<feature type="domain" description="SET" evidence="1">
    <location>
        <begin position="373"/>
        <end position="552"/>
    </location>
</feature>
<comment type="caution">
    <text evidence="2">The sequence shown here is derived from an EMBL/GenBank/DDBJ whole genome shotgun (WGS) entry which is preliminary data.</text>
</comment>
<dbReference type="PANTHER" id="PTHR47643:SF2">
    <property type="entry name" value="TPR DOMAIN PROTEIN (AFU_ORTHOLOGUE AFUA_5G12710)"/>
    <property type="match status" value="1"/>
</dbReference>
<dbReference type="PANTHER" id="PTHR47643">
    <property type="entry name" value="TPR DOMAIN PROTEIN (AFU_ORTHOLOGUE AFUA_5G12710)"/>
    <property type="match status" value="1"/>
</dbReference>
<dbReference type="InterPro" id="IPR053209">
    <property type="entry name" value="Gramillin-biosynth_MTr"/>
</dbReference>
<evidence type="ECO:0000313" key="3">
    <source>
        <dbReference type="Proteomes" id="UP001498421"/>
    </source>
</evidence>
<dbReference type="SUPFAM" id="SSF48452">
    <property type="entry name" value="TPR-like"/>
    <property type="match status" value="1"/>
</dbReference>
<protein>
    <recommendedName>
        <fullName evidence="1">SET domain-containing protein</fullName>
    </recommendedName>
</protein>
<dbReference type="EMBL" id="JAZAVK010000002">
    <property type="protein sequence ID" value="KAK7432934.1"/>
    <property type="molecule type" value="Genomic_DNA"/>
</dbReference>
<dbReference type="InterPro" id="IPR001214">
    <property type="entry name" value="SET_dom"/>
</dbReference>
<keyword evidence="3" id="KW-1185">Reference proteome</keyword>
<accession>A0ABR1IJ53</accession>
<reference evidence="2 3" key="1">
    <citation type="journal article" date="2025" name="Microbiol. Resour. Announc.">
        <title>Draft genome sequences for Neonectria magnoliae and Neonectria punicea, canker pathogens of Liriodendron tulipifera and Acer saccharum in West Virginia.</title>
        <authorList>
            <person name="Petronek H.M."/>
            <person name="Kasson M.T."/>
            <person name="Metheny A.M."/>
            <person name="Stauder C.M."/>
            <person name="Lovett B."/>
            <person name="Lynch S.C."/>
            <person name="Garnas J.R."/>
            <person name="Kasson L.R."/>
            <person name="Stajich J.E."/>
        </authorList>
    </citation>
    <scope>NUCLEOTIDE SEQUENCE [LARGE SCALE GENOMIC DNA]</scope>
    <source>
        <strain evidence="2 3">NRRL 64651</strain>
    </source>
</reference>
<dbReference type="Gene3D" id="2.170.270.10">
    <property type="entry name" value="SET domain"/>
    <property type="match status" value="1"/>
</dbReference>
<evidence type="ECO:0000313" key="2">
    <source>
        <dbReference type="EMBL" id="KAK7432934.1"/>
    </source>
</evidence>
<dbReference type="Gene3D" id="1.25.40.10">
    <property type="entry name" value="Tetratricopeptide repeat domain"/>
    <property type="match status" value="1"/>
</dbReference>
<dbReference type="SMART" id="SM00317">
    <property type="entry name" value="SET"/>
    <property type="match status" value="1"/>
</dbReference>
<dbReference type="SUPFAM" id="SSF82199">
    <property type="entry name" value="SET domain"/>
    <property type="match status" value="1"/>
</dbReference>
<dbReference type="InterPro" id="IPR011990">
    <property type="entry name" value="TPR-like_helical_dom_sf"/>
</dbReference>
<sequence>MAAKNTLFMTSEESARIQKTVQDQIWKCQDQAGQSREPNDPTTLIQQATSVSLMQDLSLAAFGLGTPKKGQDTMVAYAVGRPYLPCTTNLQGLEPMQLSDLRMETHHRGRVLFLRRVSPVAELQTSSWAVVQGESLDDVERIEVFLHKSKHGKDILDVSSEFLVKEPYYTLSSQGERTIRVDHPSDLIISSLSNGPEEWRRKHVYGPRVVKPPARYKDQGNSALQKQDLARAYAHYTEGLDTISQDCEPNDTLAKNLSRNRSHVNLLLNRFDEAKADALSSLTSGEEEEEKSLDAKAYYRAGLAAYALGDFMVAKGLFEAHERLQPESPYAKFNLRRIEMRVQEQATGVYNLKKAVSGLSKNQGRPDVASFNGHTEVRSSPGAGRGLFATHDIQPDDIIMCEKAFCVVWGYEPEASSTITCDVRDDAAIRVFPAGLHRGVVQKLLNNPSQVEKVLDLFGDYTGLGPKLLERDGIPIIDTFQIHDIIQRNAFGTGPQTEDEDVSNASTGLWIRASYINHSCVPNTKKDYIGDLMILRATRRIPAGDEITHAYDESSDYDARATALHKTWGFKCRCPLCVAEEADGPAVRKMRREFEEKVNTFVGAENAHGASRMLVTKAKRLQQSLNDTYDSEIYNGLPRRALLAIEHWLELETRR</sequence>
<dbReference type="CDD" id="cd20071">
    <property type="entry name" value="SET_SMYD"/>
    <property type="match status" value="1"/>
</dbReference>
<dbReference type="PROSITE" id="PS50280">
    <property type="entry name" value="SET"/>
    <property type="match status" value="1"/>
</dbReference>
<dbReference type="Pfam" id="PF00856">
    <property type="entry name" value="SET"/>
    <property type="match status" value="1"/>
</dbReference>
<gene>
    <name evidence="2" type="ORF">QQZ08_000405</name>
</gene>
<proteinExistence type="predicted"/>